<feature type="domain" description="Response regulatory" evidence="5">
    <location>
        <begin position="2"/>
        <end position="117"/>
    </location>
</feature>
<dbReference type="InterPro" id="IPR011006">
    <property type="entry name" value="CheY-like_superfamily"/>
</dbReference>
<dbReference type="InterPro" id="IPR039420">
    <property type="entry name" value="WalR-like"/>
</dbReference>
<dbReference type="PANTHER" id="PTHR43214">
    <property type="entry name" value="TWO-COMPONENT RESPONSE REGULATOR"/>
    <property type="match status" value="1"/>
</dbReference>
<dbReference type="PROSITE" id="PS50043">
    <property type="entry name" value="HTH_LUXR_2"/>
    <property type="match status" value="1"/>
</dbReference>
<evidence type="ECO:0000259" key="4">
    <source>
        <dbReference type="PROSITE" id="PS50043"/>
    </source>
</evidence>
<dbReference type="Proteomes" id="UP000256900">
    <property type="component" value="Unassembled WGS sequence"/>
</dbReference>
<dbReference type="Pfam" id="PF00196">
    <property type="entry name" value="GerE"/>
    <property type="match status" value="1"/>
</dbReference>
<dbReference type="CDD" id="cd17535">
    <property type="entry name" value="REC_NarL-like"/>
    <property type="match status" value="1"/>
</dbReference>
<dbReference type="EMBL" id="QUMO01000001">
    <property type="protein sequence ID" value="REF88950.1"/>
    <property type="molecule type" value="Genomic_DNA"/>
</dbReference>
<dbReference type="InterPro" id="IPR058245">
    <property type="entry name" value="NreC/VraR/RcsB-like_REC"/>
</dbReference>
<dbReference type="GO" id="GO:0003677">
    <property type="term" value="F:DNA binding"/>
    <property type="evidence" value="ECO:0007669"/>
    <property type="project" value="UniProtKB-KW"/>
</dbReference>
<dbReference type="SMART" id="SM00448">
    <property type="entry name" value="REC"/>
    <property type="match status" value="1"/>
</dbReference>
<evidence type="ECO:0000256" key="3">
    <source>
        <dbReference type="PROSITE-ProRule" id="PRU00169"/>
    </source>
</evidence>
<keyword evidence="2" id="KW-0238">DNA-binding</keyword>
<feature type="domain" description="HTH luxR-type" evidence="4">
    <location>
        <begin position="138"/>
        <end position="203"/>
    </location>
</feature>
<organism evidence="6 7">
    <name type="scientific">Methylovirgula ligni</name>
    <dbReference type="NCBI Taxonomy" id="569860"/>
    <lineage>
        <taxon>Bacteria</taxon>
        <taxon>Pseudomonadati</taxon>
        <taxon>Pseudomonadota</taxon>
        <taxon>Alphaproteobacteria</taxon>
        <taxon>Hyphomicrobiales</taxon>
        <taxon>Beijerinckiaceae</taxon>
        <taxon>Methylovirgula</taxon>
    </lineage>
</organism>
<evidence type="ECO:0000256" key="2">
    <source>
        <dbReference type="ARBA" id="ARBA00023125"/>
    </source>
</evidence>
<dbReference type="GO" id="GO:0006355">
    <property type="term" value="P:regulation of DNA-templated transcription"/>
    <property type="evidence" value="ECO:0007669"/>
    <property type="project" value="InterPro"/>
</dbReference>
<dbReference type="PROSITE" id="PS50110">
    <property type="entry name" value="RESPONSE_REGULATORY"/>
    <property type="match status" value="1"/>
</dbReference>
<name>A0A3D9Z400_9HYPH</name>
<accession>A0A3D9Z400</accession>
<evidence type="ECO:0000259" key="5">
    <source>
        <dbReference type="PROSITE" id="PS50110"/>
    </source>
</evidence>
<evidence type="ECO:0000313" key="7">
    <source>
        <dbReference type="Proteomes" id="UP000256900"/>
    </source>
</evidence>
<dbReference type="SUPFAM" id="SSF46894">
    <property type="entry name" value="C-terminal effector domain of the bipartite response regulators"/>
    <property type="match status" value="1"/>
</dbReference>
<feature type="modified residue" description="4-aspartylphosphate" evidence="3">
    <location>
        <position position="52"/>
    </location>
</feature>
<keyword evidence="1 3" id="KW-0597">Phosphoprotein</keyword>
<reference evidence="6 7" key="1">
    <citation type="submission" date="2018-08" db="EMBL/GenBank/DDBJ databases">
        <title>Genomic Encyclopedia of Type Strains, Phase IV (KMG-IV): sequencing the most valuable type-strain genomes for metagenomic binning, comparative biology and taxonomic classification.</title>
        <authorList>
            <person name="Goeker M."/>
        </authorList>
    </citation>
    <scope>NUCLEOTIDE SEQUENCE [LARGE SCALE GENOMIC DNA]</scope>
    <source>
        <strain evidence="6 7">BW863</strain>
    </source>
</reference>
<keyword evidence="7" id="KW-1185">Reference proteome</keyword>
<proteinExistence type="predicted"/>
<gene>
    <name evidence="6" type="ORF">DES32_0161</name>
</gene>
<dbReference type="SUPFAM" id="SSF52172">
    <property type="entry name" value="CheY-like"/>
    <property type="match status" value="1"/>
</dbReference>
<dbReference type="SMART" id="SM00421">
    <property type="entry name" value="HTH_LUXR"/>
    <property type="match status" value="1"/>
</dbReference>
<evidence type="ECO:0000313" key="6">
    <source>
        <dbReference type="EMBL" id="REF88950.1"/>
    </source>
</evidence>
<dbReference type="RefSeq" id="WP_115834785.1">
    <property type="nucleotide sequence ID" value="NZ_CP025086.1"/>
</dbReference>
<evidence type="ECO:0000256" key="1">
    <source>
        <dbReference type="ARBA" id="ARBA00022553"/>
    </source>
</evidence>
<dbReference type="InterPro" id="IPR000792">
    <property type="entry name" value="Tscrpt_reg_LuxR_C"/>
</dbReference>
<dbReference type="Pfam" id="PF00072">
    <property type="entry name" value="Response_reg"/>
    <property type="match status" value="1"/>
</dbReference>
<protein>
    <submittedName>
        <fullName evidence="6">LuxR family two component transcriptional regulator</fullName>
    </submittedName>
</protein>
<dbReference type="InterPro" id="IPR016032">
    <property type="entry name" value="Sig_transdc_resp-reg_C-effctor"/>
</dbReference>
<dbReference type="OrthoDB" id="9808843at2"/>
<dbReference type="Gene3D" id="3.40.50.2300">
    <property type="match status" value="1"/>
</dbReference>
<comment type="caution">
    <text evidence="6">The sequence shown here is derived from an EMBL/GenBank/DDBJ whole genome shotgun (WGS) entry which is preliminary data.</text>
</comment>
<dbReference type="AlphaFoldDB" id="A0A3D9Z400"/>
<dbReference type="PANTHER" id="PTHR43214:SF43">
    <property type="entry name" value="TWO-COMPONENT RESPONSE REGULATOR"/>
    <property type="match status" value="1"/>
</dbReference>
<dbReference type="GO" id="GO:0000160">
    <property type="term" value="P:phosphorelay signal transduction system"/>
    <property type="evidence" value="ECO:0007669"/>
    <property type="project" value="InterPro"/>
</dbReference>
<sequence>MRILIIDDHVVVREGVRRLLAALPETEVFEASSAREALSLYRSKAPDVLLLDLNLPNSSGFELLRRLLLENRQVKVVVLSMHAEPIYVSRTLNAGARGYVSKMASADELIAAVREVAAGGRYVEREIAAQLVVSQYGGANPLEKLTTREIDIVRLLGEGKNFAAIAAALGITYKTVANACSIIKGKLGVERTSDLIRLTYQMREP</sequence>
<dbReference type="InterPro" id="IPR001789">
    <property type="entry name" value="Sig_transdc_resp-reg_receiver"/>
</dbReference>